<dbReference type="InterPro" id="IPR038765">
    <property type="entry name" value="Papain-like_cys_pep_sf"/>
</dbReference>
<evidence type="ECO:0000313" key="3">
    <source>
        <dbReference type="Proteomes" id="UP000216311"/>
    </source>
</evidence>
<name>A0A255H3V6_9ACTN</name>
<proteinExistence type="predicted"/>
<dbReference type="InterPro" id="IPR007921">
    <property type="entry name" value="CHAP_dom"/>
</dbReference>
<dbReference type="OrthoDB" id="287365at2"/>
<accession>A0A255H3V6</accession>
<dbReference type="Pfam" id="PF05257">
    <property type="entry name" value="CHAP"/>
    <property type="match status" value="1"/>
</dbReference>
<evidence type="ECO:0000313" key="2">
    <source>
        <dbReference type="EMBL" id="OYO21244.1"/>
    </source>
</evidence>
<dbReference type="Pfam" id="PF08310">
    <property type="entry name" value="LGFP"/>
    <property type="match status" value="4"/>
</dbReference>
<organism evidence="2 3">
    <name type="scientific">Enemella dayhoffiae</name>
    <dbReference type="NCBI Taxonomy" id="2016507"/>
    <lineage>
        <taxon>Bacteria</taxon>
        <taxon>Bacillati</taxon>
        <taxon>Actinomycetota</taxon>
        <taxon>Actinomycetes</taxon>
        <taxon>Propionibacteriales</taxon>
        <taxon>Propionibacteriaceae</taxon>
        <taxon>Enemella</taxon>
    </lineage>
</organism>
<dbReference type="AlphaFoldDB" id="A0A255H3V6"/>
<feature type="domain" description="Peptidase C51" evidence="1">
    <location>
        <begin position="330"/>
        <end position="454"/>
    </location>
</feature>
<gene>
    <name evidence="2" type="ORF">CGZ93_10690</name>
</gene>
<reference evidence="2 3" key="1">
    <citation type="submission" date="2017-07" db="EMBL/GenBank/DDBJ databases">
        <title>Draft whole genome sequences of clinical Proprionibacteriaceae strains.</title>
        <authorList>
            <person name="Bernier A.-M."/>
            <person name="Bernard K."/>
            <person name="Domingo M.-C."/>
        </authorList>
    </citation>
    <scope>NUCLEOTIDE SEQUENCE [LARGE SCALE GENOMIC DNA]</scope>
    <source>
        <strain evidence="2 3">NML 130396</strain>
    </source>
</reference>
<dbReference type="Gene3D" id="3.90.1720.10">
    <property type="entry name" value="endopeptidase domain like (from Nostoc punctiforme)"/>
    <property type="match status" value="1"/>
</dbReference>
<keyword evidence="3" id="KW-1185">Reference proteome</keyword>
<protein>
    <recommendedName>
        <fullName evidence="1">Peptidase C51 domain-containing protein</fullName>
    </recommendedName>
</protein>
<dbReference type="InterPro" id="IPR013207">
    <property type="entry name" value="LGFP"/>
</dbReference>
<evidence type="ECO:0000259" key="1">
    <source>
        <dbReference type="PROSITE" id="PS50911"/>
    </source>
</evidence>
<sequence length="454" mass="48419">MGTRATGLSHICRGLRSGRRWLRPALRRRQRLCLQGRDVRGLGGHRRPVCQPGLGERPAGLSRSAEICGLRDGGCVQLFSGGNVYYTRATGPVQVWGAIRDRYDNSGLESGRLGYPTEPEFCGLRDGGCVQRYQGGLIYFTPRFGAHAVLGAIVGSYSALDFENGKLGYPIGEEYCDLANRGCAQNFATGLIQFSPATGAHPIWGEILRGYGVQGWERGPLGYPTSAEFCNLRDNGCAQRFQNGLIYFTTGTGPQPVRGAILARYAALGHETGTLGYPKGPESAPSGGRISQAFQGGTLVFDQATGRVTGPGAETGGGIPLVPGAYPDANAPACGFLWCKNGSVYSERGFAYRNCTDFAAFRRGMVWSQINGSGDGNARGWKNGWIQRGRTVSSTPKVGAVAWWAASSTSSGYGHVAIVIGVNSDGSAKVEEYNYATPGGYGIRNSVRADAYLY</sequence>
<dbReference type="Proteomes" id="UP000216311">
    <property type="component" value="Unassembled WGS sequence"/>
</dbReference>
<comment type="caution">
    <text evidence="2">The sequence shown here is derived from an EMBL/GenBank/DDBJ whole genome shotgun (WGS) entry which is preliminary data.</text>
</comment>
<dbReference type="EMBL" id="NMVQ01000018">
    <property type="protein sequence ID" value="OYO21244.1"/>
    <property type="molecule type" value="Genomic_DNA"/>
</dbReference>
<dbReference type="SUPFAM" id="SSF54001">
    <property type="entry name" value="Cysteine proteinases"/>
    <property type="match status" value="1"/>
</dbReference>
<dbReference type="PROSITE" id="PS50911">
    <property type="entry name" value="CHAP"/>
    <property type="match status" value="1"/>
</dbReference>